<sequence length="79" mass="8940">MKDENIQDAPTVFGKLLSLAEKRMKTFATKVSCYYGNNSFANIIAISKFEESSPGSARDFRKRWGEIYSDARYSLSSSK</sequence>
<dbReference type="Proteomes" id="UP000024635">
    <property type="component" value="Unassembled WGS sequence"/>
</dbReference>
<gene>
    <name evidence="1" type="primary">Acey_s0148.g2653</name>
    <name evidence="1" type="ORF">Y032_0148g2653</name>
</gene>
<proteinExistence type="predicted"/>
<protein>
    <submittedName>
        <fullName evidence="1">Uncharacterized protein</fullName>
    </submittedName>
</protein>
<comment type="caution">
    <text evidence="1">The sequence shown here is derived from an EMBL/GenBank/DDBJ whole genome shotgun (WGS) entry which is preliminary data.</text>
</comment>
<evidence type="ECO:0000313" key="2">
    <source>
        <dbReference type="Proteomes" id="UP000024635"/>
    </source>
</evidence>
<dbReference type="AlphaFoldDB" id="A0A016T1Q0"/>
<reference evidence="2" key="1">
    <citation type="journal article" date="2015" name="Nat. Genet.">
        <title>The genome and transcriptome of the zoonotic hookworm Ancylostoma ceylanicum identify infection-specific gene families.</title>
        <authorList>
            <person name="Schwarz E.M."/>
            <person name="Hu Y."/>
            <person name="Antoshechkin I."/>
            <person name="Miller M.M."/>
            <person name="Sternberg P.W."/>
            <person name="Aroian R.V."/>
        </authorList>
    </citation>
    <scope>NUCLEOTIDE SEQUENCE</scope>
    <source>
        <strain evidence="2">HY135</strain>
    </source>
</reference>
<keyword evidence="2" id="KW-1185">Reference proteome</keyword>
<dbReference type="EMBL" id="JARK01001484">
    <property type="protein sequence ID" value="EYB96655.1"/>
    <property type="molecule type" value="Genomic_DNA"/>
</dbReference>
<organism evidence="1 2">
    <name type="scientific">Ancylostoma ceylanicum</name>
    <dbReference type="NCBI Taxonomy" id="53326"/>
    <lineage>
        <taxon>Eukaryota</taxon>
        <taxon>Metazoa</taxon>
        <taxon>Ecdysozoa</taxon>
        <taxon>Nematoda</taxon>
        <taxon>Chromadorea</taxon>
        <taxon>Rhabditida</taxon>
        <taxon>Rhabditina</taxon>
        <taxon>Rhabditomorpha</taxon>
        <taxon>Strongyloidea</taxon>
        <taxon>Ancylostomatidae</taxon>
        <taxon>Ancylostomatinae</taxon>
        <taxon>Ancylostoma</taxon>
    </lineage>
</organism>
<name>A0A016T1Q0_9BILA</name>
<evidence type="ECO:0000313" key="1">
    <source>
        <dbReference type="EMBL" id="EYB96655.1"/>
    </source>
</evidence>
<accession>A0A016T1Q0</accession>